<protein>
    <submittedName>
        <fullName evidence="1">Uncharacterized protein</fullName>
    </submittedName>
</protein>
<name>A0A7C9EAZ4_OPUST</name>
<evidence type="ECO:0000313" key="1">
    <source>
        <dbReference type="EMBL" id="MBA4664861.1"/>
    </source>
</evidence>
<reference evidence="1" key="2">
    <citation type="submission" date="2020-07" db="EMBL/GenBank/DDBJ databases">
        <authorList>
            <person name="Vera ALvarez R."/>
            <person name="Arias-Moreno D.M."/>
            <person name="Jimenez-Jacinto V."/>
            <person name="Jimenez-Bremont J.F."/>
            <person name="Swaminathan K."/>
            <person name="Moose S.P."/>
            <person name="Guerrero-Gonzalez M.L."/>
            <person name="Marino-Ramirez L."/>
            <person name="Landsman D."/>
            <person name="Rodriguez-Kessler M."/>
            <person name="Delgado-Sanchez P."/>
        </authorList>
    </citation>
    <scope>NUCLEOTIDE SEQUENCE</scope>
    <source>
        <tissue evidence="1">Cladode</tissue>
    </source>
</reference>
<dbReference type="AlphaFoldDB" id="A0A7C9EAZ4"/>
<sequence length="108" mass="12576">MLFWFFTSGGRRSRYRSLTLELERLLLDPRLETIIFMFMCMDSVASIHDSSRCSVERQWLLKTELKPRTPALVWPQVPHSLPFRHTDAKKLISPELVACLEHLISCGS</sequence>
<accession>A0A7C9EAZ4</accession>
<reference evidence="1" key="1">
    <citation type="journal article" date="2013" name="J. Plant Res.">
        <title>Effect of fungi and light on seed germination of three Opuntia species from semiarid lands of central Mexico.</title>
        <authorList>
            <person name="Delgado-Sanchez P."/>
            <person name="Jimenez-Bremont J.F."/>
            <person name="Guerrero-Gonzalez Mde L."/>
            <person name="Flores J."/>
        </authorList>
    </citation>
    <scope>NUCLEOTIDE SEQUENCE</scope>
    <source>
        <tissue evidence="1">Cladode</tissue>
    </source>
</reference>
<dbReference type="EMBL" id="GISG01225403">
    <property type="protein sequence ID" value="MBA4664861.1"/>
    <property type="molecule type" value="Transcribed_RNA"/>
</dbReference>
<proteinExistence type="predicted"/>
<organism evidence="1">
    <name type="scientific">Opuntia streptacantha</name>
    <name type="common">Prickly pear cactus</name>
    <name type="synonym">Opuntia cardona</name>
    <dbReference type="NCBI Taxonomy" id="393608"/>
    <lineage>
        <taxon>Eukaryota</taxon>
        <taxon>Viridiplantae</taxon>
        <taxon>Streptophyta</taxon>
        <taxon>Embryophyta</taxon>
        <taxon>Tracheophyta</taxon>
        <taxon>Spermatophyta</taxon>
        <taxon>Magnoliopsida</taxon>
        <taxon>eudicotyledons</taxon>
        <taxon>Gunneridae</taxon>
        <taxon>Pentapetalae</taxon>
        <taxon>Caryophyllales</taxon>
        <taxon>Cactineae</taxon>
        <taxon>Cactaceae</taxon>
        <taxon>Opuntioideae</taxon>
        <taxon>Opuntia</taxon>
    </lineage>
</organism>